<feature type="signal peptide" evidence="2">
    <location>
        <begin position="1"/>
        <end position="19"/>
    </location>
</feature>
<dbReference type="SUPFAM" id="SSF57302">
    <property type="entry name" value="Snake toxin-like"/>
    <property type="match status" value="1"/>
</dbReference>
<keyword evidence="1" id="KW-0472">Membrane</keyword>
<gene>
    <name evidence="3" type="primary">AUGUSTUS-3.0.2_34129</name>
    <name evidence="3" type="ORF">TcasGA2_TC034129</name>
</gene>
<dbReference type="AlphaFoldDB" id="A0A139WCU3"/>
<evidence type="ECO:0008006" key="5">
    <source>
        <dbReference type="Google" id="ProtNLM"/>
    </source>
</evidence>
<name>A0A139WCU3_TRICA</name>
<evidence type="ECO:0000313" key="3">
    <source>
        <dbReference type="EMBL" id="KYB25724.1"/>
    </source>
</evidence>
<accession>A0A139WCU3</accession>
<evidence type="ECO:0000256" key="2">
    <source>
        <dbReference type="SAM" id="SignalP"/>
    </source>
</evidence>
<evidence type="ECO:0000313" key="4">
    <source>
        <dbReference type="Proteomes" id="UP000007266"/>
    </source>
</evidence>
<proteinExistence type="predicted"/>
<sequence>MKCAALLTCLLTTIHVGHALNCYKCNGCETAKYAKETCRNVDPAQQISACLTQKIHVGGTPEPMTIKKCTVYGKTEKFNCPTLPDSDTLSCRICHDDFCNSGNARRINLYLMIFAINFSLLLTFVFNYY</sequence>
<dbReference type="InParanoid" id="A0A139WCU3"/>
<feature type="chain" id="PRO_5007299724" description="Protein sleepless" evidence="2">
    <location>
        <begin position="20"/>
        <end position="129"/>
    </location>
</feature>
<organism evidence="3 4">
    <name type="scientific">Tribolium castaneum</name>
    <name type="common">Red flour beetle</name>
    <dbReference type="NCBI Taxonomy" id="7070"/>
    <lineage>
        <taxon>Eukaryota</taxon>
        <taxon>Metazoa</taxon>
        <taxon>Ecdysozoa</taxon>
        <taxon>Arthropoda</taxon>
        <taxon>Hexapoda</taxon>
        <taxon>Insecta</taxon>
        <taxon>Pterygota</taxon>
        <taxon>Neoptera</taxon>
        <taxon>Endopterygota</taxon>
        <taxon>Coleoptera</taxon>
        <taxon>Polyphaga</taxon>
        <taxon>Cucujiformia</taxon>
        <taxon>Tenebrionidae</taxon>
        <taxon>Tenebrionidae incertae sedis</taxon>
        <taxon>Tribolium</taxon>
    </lineage>
</organism>
<evidence type="ECO:0000256" key="1">
    <source>
        <dbReference type="SAM" id="Phobius"/>
    </source>
</evidence>
<keyword evidence="2" id="KW-0732">Signal</keyword>
<keyword evidence="1" id="KW-0812">Transmembrane</keyword>
<dbReference type="OrthoDB" id="75169at2759"/>
<dbReference type="FunCoup" id="A0A139WCU3">
    <property type="interactions" value="48"/>
</dbReference>
<dbReference type="Proteomes" id="UP000007266">
    <property type="component" value="Linkage group 8"/>
</dbReference>
<reference evidence="3 4" key="1">
    <citation type="journal article" date="2008" name="Nature">
        <title>The genome of the model beetle and pest Tribolium castaneum.</title>
        <authorList>
            <consortium name="Tribolium Genome Sequencing Consortium"/>
            <person name="Richards S."/>
            <person name="Gibbs R.A."/>
            <person name="Weinstock G.M."/>
            <person name="Brown S.J."/>
            <person name="Denell R."/>
            <person name="Beeman R.W."/>
            <person name="Gibbs R."/>
            <person name="Beeman R.W."/>
            <person name="Brown S.J."/>
            <person name="Bucher G."/>
            <person name="Friedrich M."/>
            <person name="Grimmelikhuijzen C.J."/>
            <person name="Klingler M."/>
            <person name="Lorenzen M."/>
            <person name="Richards S."/>
            <person name="Roth S."/>
            <person name="Schroder R."/>
            <person name="Tautz D."/>
            <person name="Zdobnov E.M."/>
            <person name="Muzny D."/>
            <person name="Gibbs R.A."/>
            <person name="Weinstock G.M."/>
            <person name="Attaway T."/>
            <person name="Bell S."/>
            <person name="Buhay C.J."/>
            <person name="Chandrabose M.N."/>
            <person name="Chavez D."/>
            <person name="Clerk-Blankenburg K.P."/>
            <person name="Cree A."/>
            <person name="Dao M."/>
            <person name="Davis C."/>
            <person name="Chacko J."/>
            <person name="Dinh H."/>
            <person name="Dugan-Rocha S."/>
            <person name="Fowler G."/>
            <person name="Garner T.T."/>
            <person name="Garnes J."/>
            <person name="Gnirke A."/>
            <person name="Hawes A."/>
            <person name="Hernandez J."/>
            <person name="Hines S."/>
            <person name="Holder M."/>
            <person name="Hume J."/>
            <person name="Jhangiani S.N."/>
            <person name="Joshi V."/>
            <person name="Khan Z.M."/>
            <person name="Jackson L."/>
            <person name="Kovar C."/>
            <person name="Kowis A."/>
            <person name="Lee S."/>
            <person name="Lewis L.R."/>
            <person name="Margolis J."/>
            <person name="Morgan M."/>
            <person name="Nazareth L.V."/>
            <person name="Nguyen N."/>
            <person name="Okwuonu G."/>
            <person name="Parker D."/>
            <person name="Richards S."/>
            <person name="Ruiz S.J."/>
            <person name="Santibanez J."/>
            <person name="Savard J."/>
            <person name="Scherer S.E."/>
            <person name="Schneider B."/>
            <person name="Sodergren E."/>
            <person name="Tautz D."/>
            <person name="Vattahil S."/>
            <person name="Villasana D."/>
            <person name="White C.S."/>
            <person name="Wright R."/>
            <person name="Park Y."/>
            <person name="Beeman R.W."/>
            <person name="Lord J."/>
            <person name="Oppert B."/>
            <person name="Lorenzen M."/>
            <person name="Brown S."/>
            <person name="Wang L."/>
            <person name="Savard J."/>
            <person name="Tautz D."/>
            <person name="Richards S."/>
            <person name="Weinstock G."/>
            <person name="Gibbs R.A."/>
            <person name="Liu Y."/>
            <person name="Worley K."/>
            <person name="Weinstock G."/>
            <person name="Elsik C.G."/>
            <person name="Reese J.T."/>
            <person name="Elhaik E."/>
            <person name="Landan G."/>
            <person name="Graur D."/>
            <person name="Arensburger P."/>
            <person name="Atkinson P."/>
            <person name="Beeman R.W."/>
            <person name="Beidler J."/>
            <person name="Brown S.J."/>
            <person name="Demuth J.P."/>
            <person name="Drury D.W."/>
            <person name="Du Y.Z."/>
            <person name="Fujiwara H."/>
            <person name="Lorenzen M."/>
            <person name="Maselli V."/>
            <person name="Osanai M."/>
            <person name="Park Y."/>
            <person name="Robertson H.M."/>
            <person name="Tu Z."/>
            <person name="Wang J.J."/>
            <person name="Wang S."/>
            <person name="Richards S."/>
            <person name="Song H."/>
            <person name="Zhang L."/>
            <person name="Sodergren E."/>
            <person name="Werner D."/>
            <person name="Stanke M."/>
            <person name="Morgenstern B."/>
            <person name="Solovyev V."/>
            <person name="Kosarev P."/>
            <person name="Brown G."/>
            <person name="Chen H.C."/>
            <person name="Ermolaeva O."/>
            <person name="Hlavina W."/>
            <person name="Kapustin Y."/>
            <person name="Kiryutin B."/>
            <person name="Kitts P."/>
            <person name="Maglott D."/>
            <person name="Pruitt K."/>
            <person name="Sapojnikov V."/>
            <person name="Souvorov A."/>
            <person name="Mackey A.J."/>
            <person name="Waterhouse R.M."/>
            <person name="Wyder S."/>
            <person name="Zdobnov E.M."/>
            <person name="Zdobnov E.M."/>
            <person name="Wyder S."/>
            <person name="Kriventseva E.V."/>
            <person name="Kadowaki T."/>
            <person name="Bork P."/>
            <person name="Aranda M."/>
            <person name="Bao R."/>
            <person name="Beermann A."/>
            <person name="Berns N."/>
            <person name="Bolognesi R."/>
            <person name="Bonneton F."/>
            <person name="Bopp D."/>
            <person name="Brown S.J."/>
            <person name="Bucher G."/>
            <person name="Butts T."/>
            <person name="Chaumot A."/>
            <person name="Denell R.E."/>
            <person name="Ferrier D.E."/>
            <person name="Friedrich M."/>
            <person name="Gordon C.M."/>
            <person name="Jindra M."/>
            <person name="Klingler M."/>
            <person name="Lan Q."/>
            <person name="Lattorff H.M."/>
            <person name="Laudet V."/>
            <person name="von Levetsow C."/>
            <person name="Liu Z."/>
            <person name="Lutz R."/>
            <person name="Lynch J.A."/>
            <person name="da Fonseca R.N."/>
            <person name="Posnien N."/>
            <person name="Reuter R."/>
            <person name="Roth S."/>
            <person name="Savard J."/>
            <person name="Schinko J.B."/>
            <person name="Schmitt C."/>
            <person name="Schoppmeier M."/>
            <person name="Schroder R."/>
            <person name="Shippy T.D."/>
            <person name="Simonnet F."/>
            <person name="Marques-Souza H."/>
            <person name="Tautz D."/>
            <person name="Tomoyasu Y."/>
            <person name="Trauner J."/>
            <person name="Van der Zee M."/>
            <person name="Vervoort M."/>
            <person name="Wittkopp N."/>
            <person name="Wimmer E.A."/>
            <person name="Yang X."/>
            <person name="Jones A.K."/>
            <person name="Sattelle D.B."/>
            <person name="Ebert P.R."/>
            <person name="Nelson D."/>
            <person name="Scott J.G."/>
            <person name="Beeman R.W."/>
            <person name="Muthukrishnan S."/>
            <person name="Kramer K.J."/>
            <person name="Arakane Y."/>
            <person name="Beeman R.W."/>
            <person name="Zhu Q."/>
            <person name="Hogenkamp D."/>
            <person name="Dixit R."/>
            <person name="Oppert B."/>
            <person name="Jiang H."/>
            <person name="Zou Z."/>
            <person name="Marshall J."/>
            <person name="Elpidina E."/>
            <person name="Vinokurov K."/>
            <person name="Oppert C."/>
            <person name="Zou Z."/>
            <person name="Evans J."/>
            <person name="Lu Z."/>
            <person name="Zhao P."/>
            <person name="Sumathipala N."/>
            <person name="Altincicek B."/>
            <person name="Vilcinskas A."/>
            <person name="Williams M."/>
            <person name="Hultmark D."/>
            <person name="Hetru C."/>
            <person name="Jiang H."/>
            <person name="Grimmelikhuijzen C.J."/>
            <person name="Hauser F."/>
            <person name="Cazzamali G."/>
            <person name="Williamson M."/>
            <person name="Park Y."/>
            <person name="Li B."/>
            <person name="Tanaka Y."/>
            <person name="Predel R."/>
            <person name="Neupert S."/>
            <person name="Schachtner J."/>
            <person name="Verleyen P."/>
            <person name="Raible F."/>
            <person name="Bork P."/>
            <person name="Friedrich M."/>
            <person name="Walden K.K."/>
            <person name="Robertson H.M."/>
            <person name="Angeli S."/>
            <person name="Foret S."/>
            <person name="Bucher G."/>
            <person name="Schuetz S."/>
            <person name="Maleszka R."/>
            <person name="Wimmer E.A."/>
            <person name="Beeman R.W."/>
            <person name="Lorenzen M."/>
            <person name="Tomoyasu Y."/>
            <person name="Miller S.C."/>
            <person name="Grossmann D."/>
            <person name="Bucher G."/>
        </authorList>
    </citation>
    <scope>NUCLEOTIDE SEQUENCE [LARGE SCALE GENOMIC DNA]</scope>
    <source>
        <strain evidence="3 4">Georgia GA2</strain>
    </source>
</reference>
<reference evidence="3 4" key="2">
    <citation type="journal article" date="2010" name="Nucleic Acids Res.">
        <title>BeetleBase in 2010: revisions to provide comprehensive genomic information for Tribolium castaneum.</title>
        <authorList>
            <person name="Kim H.S."/>
            <person name="Murphy T."/>
            <person name="Xia J."/>
            <person name="Caragea D."/>
            <person name="Park Y."/>
            <person name="Beeman R.W."/>
            <person name="Lorenzen M.D."/>
            <person name="Butcher S."/>
            <person name="Manak J.R."/>
            <person name="Brown S.J."/>
        </authorList>
    </citation>
    <scope>GENOME REANNOTATION</scope>
    <source>
        <strain evidence="3 4">Georgia GA2</strain>
    </source>
</reference>
<dbReference type="InterPro" id="IPR045860">
    <property type="entry name" value="Snake_toxin-like_sf"/>
</dbReference>
<protein>
    <recommendedName>
        <fullName evidence="5">Protein sleepless</fullName>
    </recommendedName>
</protein>
<feature type="transmembrane region" description="Helical" evidence="1">
    <location>
        <begin position="109"/>
        <end position="128"/>
    </location>
</feature>
<dbReference type="KEGG" id="tca:103314030"/>
<keyword evidence="1" id="KW-1133">Transmembrane helix</keyword>
<dbReference type="EMBL" id="KQ971362">
    <property type="protein sequence ID" value="KYB25724.1"/>
    <property type="molecule type" value="Genomic_DNA"/>
</dbReference>
<keyword evidence="4" id="KW-1185">Reference proteome</keyword>